<dbReference type="PANTHER" id="PTHR30504:SF2">
    <property type="entry name" value="GLUCANS BIOSYNTHESIS PROTEIN G"/>
    <property type="match status" value="1"/>
</dbReference>
<dbReference type="InterPro" id="IPR006311">
    <property type="entry name" value="TAT_signal"/>
</dbReference>
<comment type="subcellular location">
    <subcellularLocation>
        <location evidence="2">Periplasm</location>
    </subcellularLocation>
</comment>
<evidence type="ECO:0000313" key="10">
    <source>
        <dbReference type="Proteomes" id="UP000298681"/>
    </source>
</evidence>
<dbReference type="InterPro" id="IPR014438">
    <property type="entry name" value="Glucan_biosyn_MdoG/MdoD"/>
</dbReference>
<dbReference type="PROSITE" id="PS51318">
    <property type="entry name" value="TAT"/>
    <property type="match status" value="1"/>
</dbReference>
<dbReference type="Gene3D" id="2.60.40.10">
    <property type="entry name" value="Immunoglobulins"/>
    <property type="match status" value="1"/>
</dbReference>
<keyword evidence="7" id="KW-0574">Periplasm</keyword>
<reference evidence="9 10" key="1">
    <citation type="submission" date="2019-01" db="EMBL/GenBank/DDBJ databases">
        <authorList>
            <person name="Zhang S."/>
        </authorList>
    </citation>
    <scope>NUCLEOTIDE SEQUENCE [LARGE SCALE GENOMIC DNA]</scope>
    <source>
        <strain evidence="9 10">1626</strain>
    </source>
</reference>
<proteinExistence type="inferred from homology"/>
<evidence type="ECO:0000256" key="6">
    <source>
        <dbReference type="ARBA" id="ARBA00022729"/>
    </source>
</evidence>
<dbReference type="InterPro" id="IPR007444">
    <property type="entry name" value="Glucan_biosyn_MdoG_C"/>
</dbReference>
<evidence type="ECO:0000256" key="7">
    <source>
        <dbReference type="ARBA" id="ARBA00022764"/>
    </source>
</evidence>
<dbReference type="Proteomes" id="UP000298681">
    <property type="component" value="Unassembled WGS sequence"/>
</dbReference>
<dbReference type="Pfam" id="PF04349">
    <property type="entry name" value="MdoG"/>
    <property type="match status" value="1"/>
</dbReference>
<feature type="domain" description="Glucan biosynthesis periplasmic MdoG C-terminal" evidence="8">
    <location>
        <begin position="36"/>
        <end position="507"/>
    </location>
</feature>
<dbReference type="OrthoDB" id="335750at2"/>
<evidence type="ECO:0000256" key="2">
    <source>
        <dbReference type="ARBA" id="ARBA00004418"/>
    </source>
</evidence>
<dbReference type="GO" id="GO:0030246">
    <property type="term" value="F:carbohydrate binding"/>
    <property type="evidence" value="ECO:0007669"/>
    <property type="project" value="InterPro"/>
</dbReference>
<dbReference type="AlphaFoldDB" id="A0A4Z1R268"/>
<dbReference type="UniPathway" id="UPA00637"/>
<evidence type="ECO:0000313" key="9">
    <source>
        <dbReference type="EMBL" id="TKS53026.1"/>
    </source>
</evidence>
<dbReference type="GO" id="GO:0030288">
    <property type="term" value="C:outer membrane-bounded periplasmic space"/>
    <property type="evidence" value="ECO:0007669"/>
    <property type="project" value="TreeGrafter"/>
</dbReference>
<dbReference type="FunFam" id="2.70.98.10:FF:000001">
    <property type="entry name" value="Glucans biosynthesis protein G"/>
    <property type="match status" value="1"/>
</dbReference>
<dbReference type="Gene3D" id="2.70.98.10">
    <property type="match status" value="1"/>
</dbReference>
<dbReference type="RefSeq" id="WP_134675146.1">
    <property type="nucleotide sequence ID" value="NZ_CP039383.2"/>
</dbReference>
<dbReference type="InterPro" id="IPR014756">
    <property type="entry name" value="Ig_E-set"/>
</dbReference>
<evidence type="ECO:0000259" key="8">
    <source>
        <dbReference type="Pfam" id="PF04349"/>
    </source>
</evidence>
<comment type="function">
    <text evidence="1">Probably involved in the control of the structural glucose backbone of osmoregulated periplasmic glucans (OPGs).</text>
</comment>
<evidence type="ECO:0000256" key="1">
    <source>
        <dbReference type="ARBA" id="ARBA00003985"/>
    </source>
</evidence>
<evidence type="ECO:0000256" key="5">
    <source>
        <dbReference type="ARBA" id="ARBA00015372"/>
    </source>
</evidence>
<dbReference type="EMBL" id="SPUH01000002">
    <property type="protein sequence ID" value="TKS53026.1"/>
    <property type="molecule type" value="Genomic_DNA"/>
</dbReference>
<dbReference type="SUPFAM" id="SSF81296">
    <property type="entry name" value="E set domains"/>
    <property type="match status" value="1"/>
</dbReference>
<dbReference type="InterPro" id="IPR011013">
    <property type="entry name" value="Gal_mutarotase_sf_dom"/>
</dbReference>
<dbReference type="InterPro" id="IPR013783">
    <property type="entry name" value="Ig-like_fold"/>
</dbReference>
<dbReference type="GO" id="GO:0003824">
    <property type="term" value="F:catalytic activity"/>
    <property type="evidence" value="ECO:0007669"/>
    <property type="project" value="InterPro"/>
</dbReference>
<accession>A0A4Z1R268</accession>
<evidence type="ECO:0000256" key="4">
    <source>
        <dbReference type="ARBA" id="ARBA00009284"/>
    </source>
</evidence>
<comment type="similarity">
    <text evidence="4">Belongs to the OpgD/OpgG family.</text>
</comment>
<sequence length="509" mass="55039">MQRRDFLLATAIAAVLAGRGGGALAAPATAGPAQPFDDATVPALARATAAAPYQPPAQDLPASLEALGYDAYRDLRYRGDQALWAGRGLPSTAQFFHRGFLFPQRVEMYEVADGQATAIAFSPDLFDYGRQAPVAADAGFGFAGFRLHVAGGGRADGDELCAFLGASYFRAVAQGLAYGLSARGLALGTGDPGPEEFPLFRAFWLERPRAGSASTVVHALLDSPSVAGAYRLVITADGPRTRIEVEARLYPRVQLRAVGIAPLTSMFAFDASDRVGVDDYRPAVHDSDGLALWTGSGEQVWRALANPAALQVSGLQDRDPRGFGLMQRKRDFEDFLDTEADYERRPSLWVEPRDPWGEGEVHLVEIPTADEFHDNIVAAWRPAQPLAAGQESRWRYVLHWEAMHSWDPTLALVTATRAGAAFEDGVRLFVLDWHGGALDALADGVTPLLELSASAGEVRNAVVQRNPEDGQWRTSFELVPGAATAVELRARLHTGGRALGETWLYRWTS</sequence>
<dbReference type="GO" id="GO:0051274">
    <property type="term" value="P:beta-glucan biosynthetic process"/>
    <property type="evidence" value="ECO:0007669"/>
    <property type="project" value="TreeGrafter"/>
</dbReference>
<dbReference type="PANTHER" id="PTHR30504">
    <property type="entry name" value="GLUCANS BIOSYNTHESIS PROTEIN"/>
    <property type="match status" value="1"/>
</dbReference>
<name>A0A4Z1R268_9GAMM</name>
<dbReference type="SUPFAM" id="SSF74650">
    <property type="entry name" value="Galactose mutarotase-like"/>
    <property type="match status" value="1"/>
</dbReference>
<comment type="pathway">
    <text evidence="3">Glycan metabolism; osmoregulated periplasmic glucan (OPG) biosynthesis.</text>
</comment>
<evidence type="ECO:0000256" key="3">
    <source>
        <dbReference type="ARBA" id="ARBA00005001"/>
    </source>
</evidence>
<protein>
    <recommendedName>
        <fullName evidence="5">Glucans biosynthesis protein D</fullName>
    </recommendedName>
</protein>
<organism evidence="9 10">
    <name type="scientific">Luteimonas yindakuii</name>
    <dbReference type="NCBI Taxonomy" id="2565782"/>
    <lineage>
        <taxon>Bacteria</taxon>
        <taxon>Pseudomonadati</taxon>
        <taxon>Pseudomonadota</taxon>
        <taxon>Gammaproteobacteria</taxon>
        <taxon>Lysobacterales</taxon>
        <taxon>Lysobacteraceae</taxon>
        <taxon>Luteimonas</taxon>
    </lineage>
</organism>
<keyword evidence="10" id="KW-1185">Reference proteome</keyword>
<gene>
    <name evidence="9" type="ORF">E4582_12540</name>
</gene>
<keyword evidence="6" id="KW-0732">Signal</keyword>
<dbReference type="PIRSF" id="PIRSF006281">
    <property type="entry name" value="MdoG"/>
    <property type="match status" value="1"/>
</dbReference>
<comment type="caution">
    <text evidence="9">The sequence shown here is derived from an EMBL/GenBank/DDBJ whole genome shotgun (WGS) entry which is preliminary data.</text>
</comment>
<dbReference type="InterPro" id="IPR014718">
    <property type="entry name" value="GH-type_carb-bd"/>
</dbReference>